<dbReference type="SMART" id="SM00388">
    <property type="entry name" value="HisKA"/>
    <property type="match status" value="1"/>
</dbReference>
<evidence type="ECO:0000256" key="1">
    <source>
        <dbReference type="ARBA" id="ARBA00000085"/>
    </source>
</evidence>
<evidence type="ECO:0000256" key="3">
    <source>
        <dbReference type="ARBA" id="ARBA00022553"/>
    </source>
</evidence>
<dbReference type="EMBL" id="JAMZEL010000002">
    <property type="protein sequence ID" value="MCP1382113.1"/>
    <property type="molecule type" value="Genomic_DNA"/>
</dbReference>
<keyword evidence="4" id="KW-0175">Coiled coil</keyword>
<keyword evidence="9" id="KW-1185">Reference proteome</keyword>
<dbReference type="SMART" id="SM00387">
    <property type="entry name" value="HATPase_c"/>
    <property type="match status" value="1"/>
</dbReference>
<keyword evidence="5" id="KW-0812">Transmembrane</keyword>
<comment type="caution">
    <text evidence="8">The sequence shown here is derived from an EMBL/GenBank/DDBJ whole genome shotgun (WGS) entry which is preliminary data.</text>
</comment>
<keyword evidence="5" id="KW-0472">Membrane</keyword>
<comment type="catalytic activity">
    <reaction evidence="1">
        <text>ATP + protein L-histidine = ADP + protein N-phospho-L-histidine.</text>
        <dbReference type="EC" id="2.7.13.3"/>
    </reaction>
</comment>
<dbReference type="Gene3D" id="3.30.565.10">
    <property type="entry name" value="Histidine kinase-like ATPase, C-terminal domain"/>
    <property type="match status" value="1"/>
</dbReference>
<dbReference type="InterPro" id="IPR003661">
    <property type="entry name" value="HisK_dim/P_dom"/>
</dbReference>
<dbReference type="Pfam" id="PF02518">
    <property type="entry name" value="HATPase_c"/>
    <property type="match status" value="1"/>
</dbReference>
<evidence type="ECO:0000256" key="6">
    <source>
        <dbReference type="SAM" id="SignalP"/>
    </source>
</evidence>
<feature type="transmembrane region" description="Helical" evidence="5">
    <location>
        <begin position="186"/>
        <end position="206"/>
    </location>
</feature>
<protein>
    <recommendedName>
        <fullName evidence="2">histidine kinase</fullName>
        <ecNumber evidence="2">2.7.13.3</ecNumber>
    </recommendedName>
</protein>
<proteinExistence type="predicted"/>
<dbReference type="PRINTS" id="PR00344">
    <property type="entry name" value="BCTRLSENSOR"/>
</dbReference>
<evidence type="ECO:0000256" key="5">
    <source>
        <dbReference type="SAM" id="Phobius"/>
    </source>
</evidence>
<dbReference type="SUPFAM" id="SSF55874">
    <property type="entry name" value="ATPase domain of HSP90 chaperone/DNA topoisomerase II/histidine kinase"/>
    <property type="match status" value="1"/>
</dbReference>
<dbReference type="RefSeq" id="WP_253526211.1">
    <property type="nucleotide sequence ID" value="NZ_JAMZEL010000002.1"/>
</dbReference>
<dbReference type="PANTHER" id="PTHR43065:SF42">
    <property type="entry name" value="TWO-COMPONENT SENSOR PPRA"/>
    <property type="match status" value="1"/>
</dbReference>
<accession>A0ABT1FNH4</accession>
<dbReference type="InterPro" id="IPR004358">
    <property type="entry name" value="Sig_transdc_His_kin-like_C"/>
</dbReference>
<dbReference type="InterPro" id="IPR011622">
    <property type="entry name" value="7TMR_DISM_rcpt_extracell_dom2"/>
</dbReference>
<keyword evidence="8" id="KW-0547">Nucleotide-binding</keyword>
<evidence type="ECO:0000313" key="9">
    <source>
        <dbReference type="Proteomes" id="UP001204772"/>
    </source>
</evidence>
<feature type="transmembrane region" description="Helical" evidence="5">
    <location>
        <begin position="337"/>
        <end position="360"/>
    </location>
</feature>
<feature type="transmembrane region" description="Helical" evidence="5">
    <location>
        <begin position="372"/>
        <end position="393"/>
    </location>
</feature>
<dbReference type="PANTHER" id="PTHR43065">
    <property type="entry name" value="SENSOR HISTIDINE KINASE"/>
    <property type="match status" value="1"/>
</dbReference>
<feature type="domain" description="Histidine kinase" evidence="7">
    <location>
        <begin position="462"/>
        <end position="701"/>
    </location>
</feature>
<gene>
    <name evidence="8" type="ORF">NCI00_06735</name>
</gene>
<dbReference type="Pfam" id="PF07696">
    <property type="entry name" value="7TMR-DISMED2"/>
    <property type="match status" value="1"/>
</dbReference>
<feature type="signal peptide" evidence="6">
    <location>
        <begin position="1"/>
        <end position="20"/>
    </location>
</feature>
<name>A0ABT1FNH4_9BACT</name>
<feature type="transmembrane region" description="Helical" evidence="5">
    <location>
        <begin position="283"/>
        <end position="301"/>
    </location>
</feature>
<evidence type="ECO:0000313" key="8">
    <source>
        <dbReference type="EMBL" id="MCP1382113.1"/>
    </source>
</evidence>
<reference evidence="8 9" key="1">
    <citation type="submission" date="2022-06" db="EMBL/GenBank/DDBJ databases">
        <title>Runella sp. S5 genome sequencing.</title>
        <authorList>
            <person name="Park S."/>
        </authorList>
    </citation>
    <scope>NUCLEOTIDE SEQUENCE [LARGE SCALE GENOMIC DNA]</scope>
    <source>
        <strain evidence="8 9">S5</strain>
    </source>
</reference>
<dbReference type="CDD" id="cd00082">
    <property type="entry name" value="HisKA"/>
    <property type="match status" value="1"/>
</dbReference>
<feature type="transmembrane region" description="Helical" evidence="5">
    <location>
        <begin position="213"/>
        <end position="233"/>
    </location>
</feature>
<organism evidence="8 9">
    <name type="scientific">Runella salmonicolor</name>
    <dbReference type="NCBI Taxonomy" id="2950278"/>
    <lineage>
        <taxon>Bacteria</taxon>
        <taxon>Pseudomonadati</taxon>
        <taxon>Bacteroidota</taxon>
        <taxon>Cytophagia</taxon>
        <taxon>Cytophagales</taxon>
        <taxon>Spirosomataceae</taxon>
        <taxon>Runella</taxon>
    </lineage>
</organism>
<dbReference type="InterPro" id="IPR011623">
    <property type="entry name" value="7TMR_DISM_rcpt_extracell_dom1"/>
</dbReference>
<dbReference type="EC" id="2.7.13.3" evidence="2"/>
<dbReference type="PROSITE" id="PS50109">
    <property type="entry name" value="HIS_KIN"/>
    <property type="match status" value="1"/>
</dbReference>
<dbReference type="InterPro" id="IPR003594">
    <property type="entry name" value="HATPase_dom"/>
</dbReference>
<keyword evidence="3" id="KW-0597">Phosphoprotein</keyword>
<dbReference type="GO" id="GO:0005524">
    <property type="term" value="F:ATP binding"/>
    <property type="evidence" value="ECO:0007669"/>
    <property type="project" value="UniProtKB-KW"/>
</dbReference>
<feature type="transmembrane region" description="Helical" evidence="5">
    <location>
        <begin position="253"/>
        <end position="271"/>
    </location>
</feature>
<feature type="chain" id="PRO_5046034706" description="histidine kinase" evidence="6">
    <location>
        <begin position="21"/>
        <end position="701"/>
    </location>
</feature>
<dbReference type="InterPro" id="IPR036097">
    <property type="entry name" value="HisK_dim/P_sf"/>
</dbReference>
<dbReference type="Pfam" id="PF00512">
    <property type="entry name" value="HisKA"/>
    <property type="match status" value="1"/>
</dbReference>
<dbReference type="Gene3D" id="2.60.40.2380">
    <property type="match status" value="1"/>
</dbReference>
<dbReference type="Pfam" id="PF07695">
    <property type="entry name" value="7TMR-DISM_7TM"/>
    <property type="match status" value="1"/>
</dbReference>
<evidence type="ECO:0000259" key="7">
    <source>
        <dbReference type="PROSITE" id="PS50109"/>
    </source>
</evidence>
<keyword evidence="8" id="KW-0067">ATP-binding</keyword>
<evidence type="ECO:0000256" key="2">
    <source>
        <dbReference type="ARBA" id="ARBA00012438"/>
    </source>
</evidence>
<evidence type="ECO:0000256" key="4">
    <source>
        <dbReference type="SAM" id="Coils"/>
    </source>
</evidence>
<feature type="transmembrane region" description="Helical" evidence="5">
    <location>
        <begin position="307"/>
        <end position="325"/>
    </location>
</feature>
<keyword evidence="5" id="KW-1133">Transmembrane helix</keyword>
<dbReference type="Proteomes" id="UP001204772">
    <property type="component" value="Unassembled WGS sequence"/>
</dbReference>
<dbReference type="Gene3D" id="1.10.287.130">
    <property type="match status" value="1"/>
</dbReference>
<feature type="coiled-coil region" evidence="4">
    <location>
        <begin position="395"/>
        <end position="439"/>
    </location>
</feature>
<sequence length="701" mass="80205">MRIFTVFFTLLLLTLKPSFSQQITLNPQQALTITKDFQILLDSNKTFTIKDILKKEFSTRFSAATSTTIKSQNIDVYWLRFTVKNDTDFDQEWIFDFENWAYVDFYHRDQARFYLKKTGHLYPQSKRDYPVANKNYIILPLKSGQTTVCIVRLDYRLSISKIPKDLSFGVSPRKITDAQNALSGKIIFAFLGIFAIMFLYNLFIFIVTRLKSYAYYLLVLLSAFYFTSSNSGYLLSLFTNIDNFPVWASKFEYIGSGLGNIAYFLFVQSLMNTKVRYPKQNKILNILVLLNAIICILFYIFFEAAFVLLLLVTIIGFVFILVLGIRCIKDKIPSAGYFLVGYLINMMGVICIILVLTGVLPKNELTFEFSVPLGLLGEVMLFAFALANMINVLRKDNEEKQKKNINQLLENQALQTKVNRELEQKVAERTDELNRSLNQLRITQDQLILKEKLASLGELTAGIAHEIQNPLNFVNNFSELSIDLAQELKEEIVKPTIDYGLVNDLIDDLTQNQQKIHHHGQRASGIVKGMLEHSRTGTGERQLTNLNGLANEYLQIAYQGMRARDAAFEIELITDFEPNLPKTEIVPQELGRVLLNLYQNAFYATHEKKQHQHNEYQPTIRVSTQIVKNKIELRIKDNGTGIPKENITKIFQPFFTTKPTGDGTGLGLSISYDIVTKGHSGELFVESEKGSYSEFIVRLPI</sequence>
<dbReference type="InterPro" id="IPR005467">
    <property type="entry name" value="His_kinase_dom"/>
</dbReference>
<dbReference type="SUPFAM" id="SSF47384">
    <property type="entry name" value="Homodimeric domain of signal transducing histidine kinase"/>
    <property type="match status" value="1"/>
</dbReference>
<dbReference type="InterPro" id="IPR036890">
    <property type="entry name" value="HATPase_C_sf"/>
</dbReference>
<keyword evidence="6" id="KW-0732">Signal</keyword>